<proteinExistence type="predicted"/>
<keyword evidence="3" id="KW-1185">Reference proteome</keyword>
<evidence type="ECO:0000313" key="3">
    <source>
        <dbReference type="Proteomes" id="UP000192674"/>
    </source>
</evidence>
<name>A0A1Y5XIW8_KIBAR</name>
<dbReference type="InterPro" id="IPR024520">
    <property type="entry name" value="DUF3558"/>
</dbReference>
<organism evidence="2 3">
    <name type="scientific">Kibdelosporangium aridum</name>
    <dbReference type="NCBI Taxonomy" id="2030"/>
    <lineage>
        <taxon>Bacteria</taxon>
        <taxon>Bacillati</taxon>
        <taxon>Actinomycetota</taxon>
        <taxon>Actinomycetes</taxon>
        <taxon>Pseudonocardiales</taxon>
        <taxon>Pseudonocardiaceae</taxon>
        <taxon>Kibdelosporangium</taxon>
    </lineage>
</organism>
<dbReference type="AlphaFoldDB" id="A0A1Y5XIW8"/>
<dbReference type="Pfam" id="PF12079">
    <property type="entry name" value="DUF3558"/>
    <property type="match status" value="1"/>
</dbReference>
<feature type="region of interest" description="Disordered" evidence="1">
    <location>
        <begin position="38"/>
        <end position="70"/>
    </location>
</feature>
<dbReference type="EMBL" id="FWXV01000002">
    <property type="protein sequence ID" value="SMC94044.1"/>
    <property type="molecule type" value="Genomic_DNA"/>
</dbReference>
<accession>A0A1Y5XIW8</accession>
<protein>
    <recommendedName>
        <fullName evidence="4">DUF3558 domain-containing protein</fullName>
    </recommendedName>
</protein>
<feature type="compositionally biased region" description="Low complexity" evidence="1">
    <location>
        <begin position="38"/>
        <end position="53"/>
    </location>
</feature>
<evidence type="ECO:0008006" key="4">
    <source>
        <dbReference type="Google" id="ProtNLM"/>
    </source>
</evidence>
<gene>
    <name evidence="2" type="ORF">SAMN05661093_03038</name>
</gene>
<dbReference type="PROSITE" id="PS51257">
    <property type="entry name" value="PROKAR_LIPOPROTEIN"/>
    <property type="match status" value="1"/>
</dbReference>
<dbReference type="Proteomes" id="UP000192674">
    <property type="component" value="Unassembled WGS sequence"/>
</dbReference>
<evidence type="ECO:0000256" key="1">
    <source>
        <dbReference type="SAM" id="MobiDB-lite"/>
    </source>
</evidence>
<evidence type="ECO:0000313" key="2">
    <source>
        <dbReference type="EMBL" id="SMC94044.1"/>
    </source>
</evidence>
<sequence>MASANRTSRPASAGLSLIRFALLAAVVGLALAGCTETAPGQAVPPAQTPPAGTAPGGGAPPTVAIPPRPRDISLDGVDPCKLLSKAQLEQIKVSRQKNDVQSEETFKNSQVCAMGGADGQVFFDYEIWLITTEGIDLWLTGKRNVDAKLVSVDGFPAASYKLRGTTTFTCDTSVGVADKQQLMVKFRPTSRGVFTQDQMCQKSEEAATLAMQTLKTLK</sequence>
<dbReference type="RefSeq" id="WP_084426970.1">
    <property type="nucleotide sequence ID" value="NZ_FWXV01000002.1"/>
</dbReference>
<reference evidence="2 3" key="1">
    <citation type="submission" date="2017-04" db="EMBL/GenBank/DDBJ databases">
        <authorList>
            <person name="Afonso C.L."/>
            <person name="Miller P.J."/>
            <person name="Scott M.A."/>
            <person name="Spackman E."/>
            <person name="Goraichik I."/>
            <person name="Dimitrov K.M."/>
            <person name="Suarez D.L."/>
            <person name="Swayne D.E."/>
        </authorList>
    </citation>
    <scope>NUCLEOTIDE SEQUENCE [LARGE SCALE GENOMIC DNA]</scope>
    <source>
        <strain evidence="2 3">DSM 43828</strain>
    </source>
</reference>